<feature type="compositionally biased region" description="Basic and acidic residues" evidence="1">
    <location>
        <begin position="424"/>
        <end position="436"/>
    </location>
</feature>
<feature type="compositionally biased region" description="Basic and acidic residues" evidence="1">
    <location>
        <begin position="65"/>
        <end position="77"/>
    </location>
</feature>
<feature type="compositionally biased region" description="Pro residues" evidence="1">
    <location>
        <begin position="258"/>
        <end position="279"/>
    </location>
</feature>
<proteinExistence type="predicted"/>
<feature type="compositionally biased region" description="Basic and acidic residues" evidence="1">
    <location>
        <begin position="13"/>
        <end position="58"/>
    </location>
</feature>
<accession>A0A6J4P3K1</accession>
<evidence type="ECO:0000256" key="1">
    <source>
        <dbReference type="SAM" id="MobiDB-lite"/>
    </source>
</evidence>
<feature type="compositionally biased region" description="Low complexity" evidence="1">
    <location>
        <begin position="194"/>
        <end position="213"/>
    </location>
</feature>
<sequence>GRHRAREAGPGPDPHHGARGRDRAARRVGVRHDPQRDDHERRPAGAHRRPGDQREHRAVAHQRVPAHDGRDHPDHRVPAAAVHPAPGVHGVDVAVQRGHPGRGSGARVRRAAGRARGAGVRHRRHAAAAHDLGDAAGARGAPRSDDGHDHRRHRRRAGRGPDDLRARPVGAGLALDVLDRPAGRAGGPGRGHHAAAGAGADPARAAGPAVGGAVRRRVRRAGVRPDRGGRVGAGRGAAAALDPGPRRRGRAGRVREPPAAPAAPRPRPARPAPVHPPPVRGVGRAGVAELPRPVRRADPAAAVPPGRAGRRPVHDRAGRAAGRSGDGPDGSARRPAVRPRRRAPARRPGRDRDVGGAVAVHHAGRRLAAGGGGRHARADQRGPVADGHPPDDRGAGLAAAGPVPARQRDPVHIAAGGGRGRHGAVRDGVDDRDGHPGRRPRRGRHARRVRSGRRAVTRRDRRVAPGARKVAVGRRAV</sequence>
<dbReference type="AlphaFoldDB" id="A0A6J4P3K1"/>
<feature type="compositionally biased region" description="Low complexity" evidence="1">
    <location>
        <begin position="78"/>
        <end position="91"/>
    </location>
</feature>
<feature type="compositionally biased region" description="Basic residues" evidence="1">
    <location>
        <begin position="107"/>
        <end position="127"/>
    </location>
</feature>
<dbReference type="EMBL" id="CADCUS010000196">
    <property type="protein sequence ID" value="CAA9399257.1"/>
    <property type="molecule type" value="Genomic_DNA"/>
</dbReference>
<gene>
    <name evidence="2" type="ORF">AVDCRST_MAG66-1383</name>
</gene>
<feature type="non-terminal residue" evidence="2">
    <location>
        <position position="477"/>
    </location>
</feature>
<feature type="compositionally biased region" description="Basic residues" evidence="1">
    <location>
        <begin position="437"/>
        <end position="461"/>
    </location>
</feature>
<feature type="region of interest" description="Disordered" evidence="1">
    <location>
        <begin position="1"/>
        <end position="477"/>
    </location>
</feature>
<organism evidence="2">
    <name type="scientific">uncultured Pseudonocardia sp</name>
    <dbReference type="NCBI Taxonomy" id="211455"/>
    <lineage>
        <taxon>Bacteria</taxon>
        <taxon>Bacillati</taxon>
        <taxon>Actinomycetota</taxon>
        <taxon>Actinomycetes</taxon>
        <taxon>Pseudonocardiales</taxon>
        <taxon>Pseudonocardiaceae</taxon>
        <taxon>Pseudonocardia</taxon>
        <taxon>environmental samples</taxon>
    </lineage>
</organism>
<feature type="non-terminal residue" evidence="2">
    <location>
        <position position="1"/>
    </location>
</feature>
<reference evidence="2" key="1">
    <citation type="submission" date="2020-02" db="EMBL/GenBank/DDBJ databases">
        <authorList>
            <person name="Meier V. D."/>
        </authorList>
    </citation>
    <scope>NUCLEOTIDE SEQUENCE</scope>
    <source>
        <strain evidence="2">AVDCRST_MAG66</strain>
    </source>
</reference>
<protein>
    <submittedName>
        <fullName evidence="2">Uncharacterized MFS-type transporter</fullName>
    </submittedName>
</protein>
<feature type="compositionally biased region" description="Low complexity" evidence="1">
    <location>
        <begin position="319"/>
        <end position="334"/>
    </location>
</feature>
<name>A0A6J4P3K1_9PSEU</name>
<evidence type="ECO:0000313" key="2">
    <source>
        <dbReference type="EMBL" id="CAA9399257.1"/>
    </source>
</evidence>
<feature type="compositionally biased region" description="Basic residues" evidence="1">
    <location>
        <begin position="335"/>
        <end position="347"/>
    </location>
</feature>